<protein>
    <submittedName>
        <fullName evidence="2">Uncharacterized protein</fullName>
    </submittedName>
</protein>
<keyword evidence="1" id="KW-0812">Transmembrane</keyword>
<dbReference type="RefSeq" id="WP_201429907.1">
    <property type="nucleotide sequence ID" value="NZ_JAEQBW010000001.1"/>
</dbReference>
<accession>A0A935C9G2</accession>
<dbReference type="AlphaFoldDB" id="A0A935C9G2"/>
<keyword evidence="3" id="KW-1185">Reference proteome</keyword>
<evidence type="ECO:0000313" key="3">
    <source>
        <dbReference type="Proteomes" id="UP000611723"/>
    </source>
</evidence>
<dbReference type="EMBL" id="JAEQBW010000001">
    <property type="protein sequence ID" value="MBK6264238.1"/>
    <property type="molecule type" value="Genomic_DNA"/>
</dbReference>
<gene>
    <name evidence="2" type="ORF">JKA74_04255</name>
</gene>
<keyword evidence="1" id="KW-0472">Membrane</keyword>
<organism evidence="2 3">
    <name type="scientific">Marivirga aurantiaca</name>
    <dbReference type="NCBI Taxonomy" id="2802615"/>
    <lineage>
        <taxon>Bacteria</taxon>
        <taxon>Pseudomonadati</taxon>
        <taxon>Bacteroidota</taxon>
        <taxon>Cytophagia</taxon>
        <taxon>Cytophagales</taxon>
        <taxon>Marivirgaceae</taxon>
        <taxon>Marivirga</taxon>
    </lineage>
</organism>
<feature type="transmembrane region" description="Helical" evidence="1">
    <location>
        <begin position="42"/>
        <end position="61"/>
    </location>
</feature>
<evidence type="ECO:0000313" key="2">
    <source>
        <dbReference type="EMBL" id="MBK6264238.1"/>
    </source>
</evidence>
<comment type="caution">
    <text evidence="2">The sequence shown here is derived from an EMBL/GenBank/DDBJ whole genome shotgun (WGS) entry which is preliminary data.</text>
</comment>
<keyword evidence="1" id="KW-1133">Transmembrane helix</keyword>
<proteinExistence type="predicted"/>
<dbReference type="Proteomes" id="UP000611723">
    <property type="component" value="Unassembled WGS sequence"/>
</dbReference>
<evidence type="ECO:0000256" key="1">
    <source>
        <dbReference type="SAM" id="Phobius"/>
    </source>
</evidence>
<name>A0A935C9G2_9BACT</name>
<reference evidence="2" key="1">
    <citation type="submission" date="2021-01" db="EMBL/GenBank/DDBJ databases">
        <title>Marivirga aurantiaca sp. nov., isolated from intertidal surface sediments.</title>
        <authorList>
            <person name="Zhang M."/>
        </authorList>
    </citation>
    <scope>NUCLEOTIDE SEQUENCE</scope>
    <source>
        <strain evidence="2">S37H4</strain>
    </source>
</reference>
<sequence>MKSIIFGVAILIIGMISKYIIKERSKEVNYSLYDKTYYDKQIYGLIIGGIMGIVVGILQILEVI</sequence>